<reference evidence="1" key="1">
    <citation type="thesis" date="2020" institute="ProQuest LLC" country="789 East Eisenhower Parkway, Ann Arbor, MI, USA">
        <title>Comparative Genomics and Chromosome Evolution.</title>
        <authorList>
            <person name="Mudd A.B."/>
        </authorList>
    </citation>
    <scope>NUCLEOTIDE SEQUENCE</scope>
    <source>
        <strain evidence="1">237g6f4</strain>
        <tissue evidence="1">Blood</tissue>
    </source>
</reference>
<evidence type="ECO:0000313" key="2">
    <source>
        <dbReference type="Proteomes" id="UP000824782"/>
    </source>
</evidence>
<sequence length="67" mass="7596">MSIPCSRFAHRWTTWHLPMTSLDIPSRSPLVPYLSGLLGVPCLGFSNTQDGHHCTYKLFYACADYSF</sequence>
<comment type="caution">
    <text evidence="1">The sequence shown here is derived from an EMBL/GenBank/DDBJ whole genome shotgun (WGS) entry which is preliminary data.</text>
</comment>
<dbReference type="EMBL" id="WNYA01000002">
    <property type="protein sequence ID" value="KAG8588362.1"/>
    <property type="molecule type" value="Genomic_DNA"/>
</dbReference>
<accession>A0AAV7CWE8</accession>
<dbReference type="Proteomes" id="UP000824782">
    <property type="component" value="Unassembled WGS sequence"/>
</dbReference>
<dbReference type="AlphaFoldDB" id="A0AAV7CWE8"/>
<name>A0AAV7CWE8_ENGPU</name>
<gene>
    <name evidence="1" type="ORF">GDO81_005958</name>
</gene>
<proteinExistence type="predicted"/>
<protein>
    <submittedName>
        <fullName evidence="1">Uncharacterized protein</fullName>
    </submittedName>
</protein>
<evidence type="ECO:0000313" key="1">
    <source>
        <dbReference type="EMBL" id="KAG8588362.1"/>
    </source>
</evidence>
<keyword evidence="2" id="KW-1185">Reference proteome</keyword>
<organism evidence="1 2">
    <name type="scientific">Engystomops pustulosus</name>
    <name type="common">Tungara frog</name>
    <name type="synonym">Physalaemus pustulosus</name>
    <dbReference type="NCBI Taxonomy" id="76066"/>
    <lineage>
        <taxon>Eukaryota</taxon>
        <taxon>Metazoa</taxon>
        <taxon>Chordata</taxon>
        <taxon>Craniata</taxon>
        <taxon>Vertebrata</taxon>
        <taxon>Euteleostomi</taxon>
        <taxon>Amphibia</taxon>
        <taxon>Batrachia</taxon>
        <taxon>Anura</taxon>
        <taxon>Neobatrachia</taxon>
        <taxon>Hyloidea</taxon>
        <taxon>Leptodactylidae</taxon>
        <taxon>Leiuperinae</taxon>
        <taxon>Engystomops</taxon>
    </lineage>
</organism>